<feature type="transmembrane region" description="Helical" evidence="7">
    <location>
        <begin position="769"/>
        <end position="794"/>
    </location>
</feature>
<dbReference type="PANTHER" id="PTHR30572">
    <property type="entry name" value="MEMBRANE COMPONENT OF TRANSPORTER-RELATED"/>
    <property type="match status" value="1"/>
</dbReference>
<feature type="transmembrane region" description="Helical" evidence="7">
    <location>
        <begin position="814"/>
        <end position="833"/>
    </location>
</feature>
<dbReference type="GO" id="GO:0022857">
    <property type="term" value="F:transmembrane transporter activity"/>
    <property type="evidence" value="ECO:0007669"/>
    <property type="project" value="TreeGrafter"/>
</dbReference>
<dbReference type="GO" id="GO:0005886">
    <property type="term" value="C:plasma membrane"/>
    <property type="evidence" value="ECO:0007669"/>
    <property type="project" value="UniProtKB-SubCell"/>
</dbReference>
<feature type="domain" description="MacB-like periplasmic core" evidence="9">
    <location>
        <begin position="494"/>
        <end position="691"/>
    </location>
</feature>
<comment type="similarity">
    <text evidence="6">Belongs to the ABC-4 integral membrane protein family.</text>
</comment>
<reference evidence="10 11" key="1">
    <citation type="journal article" date="2013" name="ISME J.">
        <title>A metabolic model for members of the genus Tetrasphaera involved in enhanced biological phosphorus removal.</title>
        <authorList>
            <person name="Kristiansen R."/>
            <person name="Nguyen H.T.T."/>
            <person name="Saunders A.M."/>
            <person name="Nielsen J.L."/>
            <person name="Wimmer R."/>
            <person name="Le V.Q."/>
            <person name="McIlroy S.J."/>
            <person name="Petrovski S."/>
            <person name="Seviour R.J."/>
            <person name="Calteau A."/>
            <person name="Nielsen K.L."/>
            <person name="Nielsen P.H."/>
        </authorList>
    </citation>
    <scope>NUCLEOTIDE SEQUENCE [LARGE SCALE GENOMIC DNA]</scope>
    <source>
        <strain evidence="10 11">T1-X7</strain>
    </source>
</reference>
<dbReference type="AlphaFoldDB" id="A0A077M1B3"/>
<evidence type="ECO:0000259" key="9">
    <source>
        <dbReference type="Pfam" id="PF12704"/>
    </source>
</evidence>
<evidence type="ECO:0000256" key="4">
    <source>
        <dbReference type="ARBA" id="ARBA00022989"/>
    </source>
</evidence>
<feature type="transmembrane region" description="Helical" evidence="7">
    <location>
        <begin position="720"/>
        <end position="746"/>
    </location>
</feature>
<feature type="domain" description="MacB-like periplasmic core" evidence="9">
    <location>
        <begin position="17"/>
        <end position="238"/>
    </location>
</feature>
<feature type="transmembrane region" description="Helical" evidence="7">
    <location>
        <begin position="318"/>
        <end position="348"/>
    </location>
</feature>
<feature type="transmembrane region" description="Helical" evidence="7">
    <location>
        <begin position="368"/>
        <end position="386"/>
    </location>
</feature>
<evidence type="ECO:0000256" key="3">
    <source>
        <dbReference type="ARBA" id="ARBA00022692"/>
    </source>
</evidence>
<name>A0A077M1B3_9MICO</name>
<dbReference type="Pfam" id="PF02687">
    <property type="entry name" value="FtsX"/>
    <property type="match status" value="2"/>
</dbReference>
<accession>A0A077M1B3</accession>
<protein>
    <submittedName>
        <fullName evidence="10">Putative ABC transporter integral membrane protein</fullName>
    </submittedName>
</protein>
<evidence type="ECO:0000256" key="2">
    <source>
        <dbReference type="ARBA" id="ARBA00022475"/>
    </source>
</evidence>
<evidence type="ECO:0000259" key="8">
    <source>
        <dbReference type="Pfam" id="PF02687"/>
    </source>
</evidence>
<evidence type="ECO:0000313" key="10">
    <source>
        <dbReference type="EMBL" id="CCH77999.1"/>
    </source>
</evidence>
<keyword evidence="5 7" id="KW-0472">Membrane</keyword>
<evidence type="ECO:0000313" key="11">
    <source>
        <dbReference type="Proteomes" id="UP000035721"/>
    </source>
</evidence>
<comment type="subcellular location">
    <subcellularLocation>
        <location evidence="1">Cell membrane</location>
        <topology evidence="1">Multi-pass membrane protein</topology>
    </subcellularLocation>
</comment>
<feature type="domain" description="ABC3 transporter permease C-terminal" evidence="8">
    <location>
        <begin position="273"/>
        <end position="394"/>
    </location>
</feature>
<gene>
    <name evidence="10" type="ORF">BN12_2400013</name>
</gene>
<dbReference type="Pfam" id="PF12704">
    <property type="entry name" value="MacB_PCD"/>
    <property type="match status" value="2"/>
</dbReference>
<dbReference type="InterPro" id="IPR050250">
    <property type="entry name" value="Macrolide_Exporter_MacB"/>
</dbReference>
<dbReference type="RefSeq" id="WP_048554907.1">
    <property type="nucleotide sequence ID" value="NZ_HF570958.1"/>
</dbReference>
<dbReference type="OrthoDB" id="9780560at2"/>
<keyword evidence="3 7" id="KW-0812">Transmembrane</keyword>
<keyword evidence="2" id="KW-1003">Cell membrane</keyword>
<keyword evidence="4 7" id="KW-1133">Transmembrane helix</keyword>
<feature type="transmembrane region" description="Helical" evidence="7">
    <location>
        <begin position="413"/>
        <end position="433"/>
    </location>
</feature>
<feature type="transmembrane region" description="Helical" evidence="7">
    <location>
        <begin position="439"/>
        <end position="457"/>
    </location>
</feature>
<sequence>MLRASWKSLLARRVRLLLSAFAIVLGVAFVAGSLVFTDTLGRAFTGITSGSVGDVIVRPAGTGTFVDPTTNATVPGALVPRLAGIPGAARADGNVTNYGTFVVSTEGKLVGGNGAPGIALNHTGGPAAHGIEPLRLDAGHWPTGADEVVLDSATARRAGYSVGDTVPLVSAGAQPRISARLVGVMSFTSGSLAGASVCVLDTATAQRQFLDGKDAFSDVWVTARPGVSQSELRAQVAAVLPPGLEAVTGDSASADAANQIQRALRFVTTFLLVFAGVALVVGTFLIVNTFSILVAQRSRELALLRALGATRGQVARSVLFEALVVGVVGSTVGLGLGVALAVGIKALFGRFGLDLSGSPLVFRSRTIVAAYAVGVLVTLVAAYLPARRAGRVPPVAAMREEVEVGEAPLRRRVAVGTVVALAGAVGLGLGLFADVDGHMWWVGLGMLGVILGVAMTSPVAGRPVVVALGAAYGALFSAVGRMAEENALRSPRRTAATASALMIGVTLVSMMSVVGASAKASIDKVIDEEFAADFVVSNVIGQPFSPRITAEVATVPGVAGVAALRYTVTDVGTRRTAYVAGADPGDLAKVLPLAMRTGALGALDEGTVLVESGRAAEQHLRLGSTVAVGPAGRQVRFAVAGTYERNEILGASYLLSLGGLDRIGAARQDSVAYVTVDPGGDRAAVERGLTAVVKDLPLVSVKDQAEYAAEQRQPVDQLLAIIYALLGLAIVIAVLGIVNTLGLAVIERTREIGLLRAIGLSRAQLRRMLALESVAIALLGAVLGIVLGVGFGIALQRALADQGITELAVPVDQLALFLALSALVGILAALWPGRRAARLDILRAIATE</sequence>
<evidence type="ECO:0000256" key="6">
    <source>
        <dbReference type="ARBA" id="ARBA00038076"/>
    </source>
</evidence>
<evidence type="ECO:0000256" key="5">
    <source>
        <dbReference type="ARBA" id="ARBA00023136"/>
    </source>
</evidence>
<organism evidence="10 11">
    <name type="scientific">Nostocoides japonicum T1-X7</name>
    <dbReference type="NCBI Taxonomy" id="1194083"/>
    <lineage>
        <taxon>Bacteria</taxon>
        <taxon>Bacillati</taxon>
        <taxon>Actinomycetota</taxon>
        <taxon>Actinomycetes</taxon>
        <taxon>Micrococcales</taxon>
        <taxon>Intrasporangiaceae</taxon>
        <taxon>Nostocoides</taxon>
    </lineage>
</organism>
<dbReference type="STRING" id="1194083.BN12_2400013"/>
<evidence type="ECO:0000256" key="1">
    <source>
        <dbReference type="ARBA" id="ARBA00004651"/>
    </source>
</evidence>
<dbReference type="InterPro" id="IPR025857">
    <property type="entry name" value="MacB_PCD"/>
</dbReference>
<comment type="caution">
    <text evidence="10">The sequence shown here is derived from an EMBL/GenBank/DDBJ whole genome shotgun (WGS) entry which is preliminary data.</text>
</comment>
<dbReference type="PANTHER" id="PTHR30572:SF4">
    <property type="entry name" value="ABC TRANSPORTER PERMEASE YTRF"/>
    <property type="match status" value="1"/>
</dbReference>
<dbReference type="InterPro" id="IPR003838">
    <property type="entry name" value="ABC3_permease_C"/>
</dbReference>
<keyword evidence="11" id="KW-1185">Reference proteome</keyword>
<feature type="domain" description="ABC3 transporter permease C-terminal" evidence="8">
    <location>
        <begin position="725"/>
        <end position="840"/>
    </location>
</feature>
<feature type="transmembrane region" description="Helical" evidence="7">
    <location>
        <begin position="270"/>
        <end position="295"/>
    </location>
</feature>
<dbReference type="Proteomes" id="UP000035721">
    <property type="component" value="Unassembled WGS sequence"/>
</dbReference>
<evidence type="ECO:0000256" key="7">
    <source>
        <dbReference type="SAM" id="Phobius"/>
    </source>
</evidence>
<proteinExistence type="inferred from homology"/>
<dbReference type="EMBL" id="CAJB01000158">
    <property type="protein sequence ID" value="CCH77999.1"/>
    <property type="molecule type" value="Genomic_DNA"/>
</dbReference>